<name>A0ABS1QDL5_9FLAO</name>
<evidence type="ECO:0000313" key="1">
    <source>
        <dbReference type="EMBL" id="MBL1220688.1"/>
    </source>
</evidence>
<keyword evidence="2" id="KW-1185">Reference proteome</keyword>
<accession>A0ABS1QDL5</accession>
<dbReference type="RefSeq" id="WP_202090004.1">
    <property type="nucleotide sequence ID" value="NZ_JAELVM010000001.1"/>
</dbReference>
<proteinExistence type="predicted"/>
<protein>
    <submittedName>
        <fullName evidence="1">Bacteriocin</fullName>
    </submittedName>
</protein>
<sequence>MKSMFLQSGKKLSKKELKTISGGLLNCMEPVLCHNPPCEPSSDPYGCTIISKVCAQKECRPQPIEL</sequence>
<evidence type="ECO:0000313" key="2">
    <source>
        <dbReference type="Proteomes" id="UP000661696"/>
    </source>
</evidence>
<dbReference type="NCBIfam" id="TIGR01847">
    <property type="entry name" value="bacteriocin_sig"/>
    <property type="match status" value="1"/>
</dbReference>
<dbReference type="EMBL" id="JAELVM010000001">
    <property type="protein sequence ID" value="MBL1220688.1"/>
    <property type="molecule type" value="Genomic_DNA"/>
</dbReference>
<organism evidence="1 2">
    <name type="scientific">Chryseobacterium endalhagicum</name>
    <dbReference type="NCBI Taxonomy" id="2797638"/>
    <lineage>
        <taxon>Bacteria</taxon>
        <taxon>Pseudomonadati</taxon>
        <taxon>Bacteroidota</taxon>
        <taxon>Flavobacteriia</taxon>
        <taxon>Flavobacteriales</taxon>
        <taxon>Weeksellaceae</taxon>
        <taxon>Chryseobacterium group</taxon>
        <taxon>Chryseobacterium</taxon>
    </lineage>
</organism>
<reference evidence="1 2" key="1">
    <citation type="submission" date="2020-12" db="EMBL/GenBank/DDBJ databases">
        <title>Chryseobacterium endoalhailicus sp. nov., isolated from seed of leguminous plant.</title>
        <authorList>
            <person name="Zhang X."/>
        </authorList>
    </citation>
    <scope>NUCLEOTIDE SEQUENCE [LARGE SCALE GENOMIC DNA]</scope>
    <source>
        <strain evidence="1 2">L7</strain>
    </source>
</reference>
<dbReference type="InterPro" id="IPR010133">
    <property type="entry name" value="Bacteriocin_signal_seq"/>
</dbReference>
<comment type="caution">
    <text evidence="1">The sequence shown here is derived from an EMBL/GenBank/DDBJ whole genome shotgun (WGS) entry which is preliminary data.</text>
</comment>
<dbReference type="Proteomes" id="UP000661696">
    <property type="component" value="Unassembled WGS sequence"/>
</dbReference>
<gene>
    <name evidence="1" type="ORF">JET18_07550</name>
</gene>